<feature type="non-terminal residue" evidence="4">
    <location>
        <position position="61"/>
    </location>
</feature>
<gene>
    <name evidence="4" type="ORF">FIBSPDRAFT_675671</name>
</gene>
<accession>A0A166BI06</accession>
<sequence>PVNVAVMTTLLHYTMGGLEIDAKSRVLFTTQHHIPGHFAAGEVVGGVHTTNRLGGSRDLAA</sequence>
<dbReference type="PANTHER" id="PTHR43400:SF1">
    <property type="entry name" value="FUMARATE REDUCTASE"/>
    <property type="match status" value="1"/>
</dbReference>
<feature type="domain" description="FAD-dependent oxidoreductase 2 FAD-binding" evidence="3">
    <location>
        <begin position="10"/>
        <end position="56"/>
    </location>
</feature>
<dbReference type="InterPro" id="IPR036188">
    <property type="entry name" value="FAD/NAD-bd_sf"/>
</dbReference>
<dbReference type="InterPro" id="IPR027477">
    <property type="entry name" value="Succ_DH/fumarate_Rdtase_cat_sf"/>
</dbReference>
<dbReference type="Proteomes" id="UP000076532">
    <property type="component" value="Unassembled WGS sequence"/>
</dbReference>
<dbReference type="InterPro" id="IPR003953">
    <property type="entry name" value="FAD-dep_OxRdtase_2_FAD-bd"/>
</dbReference>
<dbReference type="Pfam" id="PF00890">
    <property type="entry name" value="FAD_binding_2"/>
    <property type="match status" value="1"/>
</dbReference>
<dbReference type="SUPFAM" id="SSF51905">
    <property type="entry name" value="FAD/NAD(P)-binding domain"/>
    <property type="match status" value="1"/>
</dbReference>
<keyword evidence="1" id="KW-0285">Flavoprotein</keyword>
<dbReference type="Gene3D" id="3.50.50.60">
    <property type="entry name" value="FAD/NAD(P)-binding domain"/>
    <property type="match status" value="1"/>
</dbReference>
<dbReference type="AlphaFoldDB" id="A0A166BI06"/>
<evidence type="ECO:0000313" key="4">
    <source>
        <dbReference type="EMBL" id="KZP12662.1"/>
    </source>
</evidence>
<evidence type="ECO:0000313" key="5">
    <source>
        <dbReference type="Proteomes" id="UP000076532"/>
    </source>
</evidence>
<proteinExistence type="predicted"/>
<dbReference type="Gene3D" id="3.90.700.10">
    <property type="entry name" value="Succinate dehydrogenase/fumarate reductase flavoprotein, catalytic domain"/>
    <property type="match status" value="1"/>
</dbReference>
<evidence type="ECO:0000256" key="2">
    <source>
        <dbReference type="ARBA" id="ARBA00023002"/>
    </source>
</evidence>
<dbReference type="InterPro" id="IPR050315">
    <property type="entry name" value="FAD-oxidoreductase_2"/>
</dbReference>
<dbReference type="OrthoDB" id="10252157at2759"/>
<reference evidence="4 5" key="1">
    <citation type="journal article" date="2016" name="Mol. Biol. Evol.">
        <title>Comparative Genomics of Early-Diverging Mushroom-Forming Fungi Provides Insights into the Origins of Lignocellulose Decay Capabilities.</title>
        <authorList>
            <person name="Nagy L.G."/>
            <person name="Riley R."/>
            <person name="Tritt A."/>
            <person name="Adam C."/>
            <person name="Daum C."/>
            <person name="Floudas D."/>
            <person name="Sun H."/>
            <person name="Yadav J.S."/>
            <person name="Pangilinan J."/>
            <person name="Larsson K.H."/>
            <person name="Matsuura K."/>
            <person name="Barry K."/>
            <person name="Labutti K."/>
            <person name="Kuo R."/>
            <person name="Ohm R.A."/>
            <person name="Bhattacharya S.S."/>
            <person name="Shirouzu T."/>
            <person name="Yoshinaga Y."/>
            <person name="Martin F.M."/>
            <person name="Grigoriev I.V."/>
            <person name="Hibbett D.S."/>
        </authorList>
    </citation>
    <scope>NUCLEOTIDE SEQUENCE [LARGE SCALE GENOMIC DNA]</scope>
    <source>
        <strain evidence="4 5">CBS 109695</strain>
    </source>
</reference>
<dbReference type="PANTHER" id="PTHR43400">
    <property type="entry name" value="FUMARATE REDUCTASE"/>
    <property type="match status" value="1"/>
</dbReference>
<organism evidence="4 5">
    <name type="scientific">Athelia psychrophila</name>
    <dbReference type="NCBI Taxonomy" id="1759441"/>
    <lineage>
        <taxon>Eukaryota</taxon>
        <taxon>Fungi</taxon>
        <taxon>Dikarya</taxon>
        <taxon>Basidiomycota</taxon>
        <taxon>Agaricomycotina</taxon>
        <taxon>Agaricomycetes</taxon>
        <taxon>Agaricomycetidae</taxon>
        <taxon>Atheliales</taxon>
        <taxon>Atheliaceae</taxon>
        <taxon>Athelia</taxon>
    </lineage>
</organism>
<dbReference type="EMBL" id="KV417644">
    <property type="protein sequence ID" value="KZP12662.1"/>
    <property type="molecule type" value="Genomic_DNA"/>
</dbReference>
<name>A0A166BI06_9AGAM</name>
<keyword evidence="2" id="KW-0560">Oxidoreductase</keyword>
<dbReference type="STRING" id="436010.A0A166BI06"/>
<evidence type="ECO:0000256" key="1">
    <source>
        <dbReference type="ARBA" id="ARBA00022630"/>
    </source>
</evidence>
<evidence type="ECO:0000259" key="3">
    <source>
        <dbReference type="Pfam" id="PF00890"/>
    </source>
</evidence>
<protein>
    <recommendedName>
        <fullName evidence="3">FAD-dependent oxidoreductase 2 FAD-binding domain-containing protein</fullName>
    </recommendedName>
</protein>
<feature type="non-terminal residue" evidence="4">
    <location>
        <position position="1"/>
    </location>
</feature>
<keyword evidence="5" id="KW-1185">Reference proteome</keyword>
<dbReference type="GO" id="GO:0016491">
    <property type="term" value="F:oxidoreductase activity"/>
    <property type="evidence" value="ECO:0007669"/>
    <property type="project" value="UniProtKB-KW"/>
</dbReference>